<gene>
    <name evidence="3" type="ORF">GC105_16090</name>
</gene>
<dbReference type="AlphaFoldDB" id="A0A6A7KDR4"/>
<dbReference type="EMBL" id="WHNX01000055">
    <property type="protein sequence ID" value="MPW27287.1"/>
    <property type="molecule type" value="Genomic_DNA"/>
</dbReference>
<comment type="caution">
    <text evidence="3">The sequence shown here is derived from an EMBL/GenBank/DDBJ whole genome shotgun (WGS) entry which is preliminary data.</text>
</comment>
<dbReference type="InterPro" id="IPR004341">
    <property type="entry name" value="CAT_RNA-bd_dom"/>
</dbReference>
<proteinExistence type="predicted"/>
<dbReference type="Gene3D" id="2.30.24.10">
    <property type="entry name" value="CAT RNA-binding domain"/>
    <property type="match status" value="1"/>
</dbReference>
<dbReference type="SUPFAM" id="SSF50151">
    <property type="entry name" value="SacY-like RNA-binding domain"/>
    <property type="match status" value="1"/>
</dbReference>
<dbReference type="Proteomes" id="UP000440004">
    <property type="component" value="Unassembled WGS sequence"/>
</dbReference>
<evidence type="ECO:0000256" key="1">
    <source>
        <dbReference type="ARBA" id="ARBA00022737"/>
    </source>
</evidence>
<dbReference type="PROSITE" id="PS51372">
    <property type="entry name" value="PRD_2"/>
    <property type="match status" value="2"/>
</dbReference>
<feature type="domain" description="PRD" evidence="2">
    <location>
        <begin position="168"/>
        <end position="273"/>
    </location>
</feature>
<feature type="domain" description="PRD" evidence="2">
    <location>
        <begin position="62"/>
        <end position="167"/>
    </location>
</feature>
<evidence type="ECO:0000259" key="2">
    <source>
        <dbReference type="PROSITE" id="PS51372"/>
    </source>
</evidence>
<dbReference type="InterPro" id="IPR011608">
    <property type="entry name" value="PRD"/>
</dbReference>
<accession>A0A6A7KDR4</accession>
<dbReference type="InterPro" id="IPR050661">
    <property type="entry name" value="BglG_antiterminators"/>
</dbReference>
<dbReference type="Pfam" id="PF00874">
    <property type="entry name" value="PRD"/>
    <property type="match status" value="2"/>
</dbReference>
<dbReference type="InterPro" id="IPR036650">
    <property type="entry name" value="CAT_RNA-bd_dom_sf"/>
</dbReference>
<dbReference type="PANTHER" id="PTHR30185:SF15">
    <property type="entry name" value="CRYPTIC BETA-GLUCOSIDE BGL OPERON ANTITERMINATOR"/>
    <property type="match status" value="1"/>
</dbReference>
<dbReference type="Pfam" id="PF03123">
    <property type="entry name" value="CAT_RBD"/>
    <property type="match status" value="1"/>
</dbReference>
<dbReference type="PANTHER" id="PTHR30185">
    <property type="entry name" value="CRYPTIC BETA-GLUCOSIDE BGL OPERON ANTITERMINATOR"/>
    <property type="match status" value="1"/>
</dbReference>
<keyword evidence="1" id="KW-0677">Repeat</keyword>
<dbReference type="RefSeq" id="WP_152806872.1">
    <property type="nucleotide sequence ID" value="NZ_WHNX01000055.1"/>
</dbReference>
<dbReference type="Gene3D" id="1.10.1790.10">
    <property type="entry name" value="PRD domain"/>
    <property type="match status" value="2"/>
</dbReference>
<dbReference type="InterPro" id="IPR036634">
    <property type="entry name" value="PRD_sf"/>
</dbReference>
<reference evidence="3 4" key="1">
    <citation type="submission" date="2019-10" db="EMBL/GenBank/DDBJ databases">
        <title>Alkalibaculum tamaniensis sp.nov., a new alkaliphilic acetogen, isolated on methoxylated aromatics from a mud volcano.</title>
        <authorList>
            <person name="Khomyakova M.A."/>
            <person name="Merkel A.Y."/>
            <person name="Bonch-Osmolovskaya E.A."/>
            <person name="Slobodkin A.I."/>
        </authorList>
    </citation>
    <scope>NUCLEOTIDE SEQUENCE [LARGE SCALE GENOMIC DNA]</scope>
    <source>
        <strain evidence="3 4">M08DMB</strain>
    </source>
</reference>
<dbReference type="SUPFAM" id="SSF63520">
    <property type="entry name" value="PTS-regulatory domain, PRD"/>
    <property type="match status" value="2"/>
</dbReference>
<evidence type="ECO:0000313" key="4">
    <source>
        <dbReference type="Proteomes" id="UP000440004"/>
    </source>
</evidence>
<organism evidence="3 4">
    <name type="scientific">Alkalibaculum sporogenes</name>
    <dbReference type="NCBI Taxonomy" id="2655001"/>
    <lineage>
        <taxon>Bacteria</taxon>
        <taxon>Bacillati</taxon>
        <taxon>Bacillota</taxon>
        <taxon>Clostridia</taxon>
        <taxon>Eubacteriales</taxon>
        <taxon>Eubacteriaceae</taxon>
        <taxon>Alkalibaculum</taxon>
    </lineage>
</organism>
<sequence length="273" mass="31975">MKVIKKVNNNVAIAINEKGQELFVVGKGLGFRKTPYELDNNDVIEKIYVSPKNIKMFDILNDIPIEDICLAEEIIQIGREILNKELSQNIILLLSDHISYAIQRTKEGEMIRNPLEWEIKSIYPKEVEVGRRAIEIIYNRTGIELPQSESTLIALHFVNAQLNIEDMKEITKITKIIGEILSIIKYNLNMDFDESTHDFTRFATHIKYFAYRQINNKSFNNENESIYNFVKDKYPKEVNCVEKIEKFLNKNYDWNCSIDEKLYLVLHIHRLAS</sequence>
<protein>
    <submittedName>
        <fullName evidence="3">PRD domain-containing protein</fullName>
    </submittedName>
</protein>
<keyword evidence="4" id="KW-1185">Reference proteome</keyword>
<dbReference type="GO" id="GO:0006355">
    <property type="term" value="P:regulation of DNA-templated transcription"/>
    <property type="evidence" value="ECO:0007669"/>
    <property type="project" value="InterPro"/>
</dbReference>
<dbReference type="SMART" id="SM01061">
    <property type="entry name" value="CAT_RBD"/>
    <property type="match status" value="1"/>
</dbReference>
<dbReference type="GO" id="GO:0003723">
    <property type="term" value="F:RNA binding"/>
    <property type="evidence" value="ECO:0007669"/>
    <property type="project" value="InterPro"/>
</dbReference>
<evidence type="ECO:0000313" key="3">
    <source>
        <dbReference type="EMBL" id="MPW27287.1"/>
    </source>
</evidence>
<name>A0A6A7KDR4_9FIRM</name>